<dbReference type="InterPro" id="IPR002885">
    <property type="entry name" value="PPR_rpt"/>
</dbReference>
<reference evidence="4" key="1">
    <citation type="submission" date="2023-02" db="EMBL/GenBank/DDBJ databases">
        <title>Genome of toxic invasive species Heracleum sosnowskyi carries increased number of genes despite the absence of recent whole-genome duplications.</title>
        <authorList>
            <person name="Schelkunov M."/>
            <person name="Shtratnikova V."/>
            <person name="Makarenko M."/>
            <person name="Klepikova A."/>
            <person name="Omelchenko D."/>
            <person name="Novikova G."/>
            <person name="Obukhova E."/>
            <person name="Bogdanov V."/>
            <person name="Penin A."/>
            <person name="Logacheva M."/>
        </authorList>
    </citation>
    <scope>NUCLEOTIDE SEQUENCE</scope>
    <source>
        <strain evidence="4">Hsosn_3</strain>
        <tissue evidence="4">Leaf</tissue>
    </source>
</reference>
<evidence type="ECO:0000256" key="2">
    <source>
        <dbReference type="PROSITE-ProRule" id="PRU00708"/>
    </source>
</evidence>
<evidence type="ECO:0000313" key="4">
    <source>
        <dbReference type="EMBL" id="KAK1360359.1"/>
    </source>
</evidence>
<dbReference type="Pfam" id="PF13041">
    <property type="entry name" value="PPR_2"/>
    <property type="match status" value="1"/>
</dbReference>
<organism evidence="4 5">
    <name type="scientific">Heracleum sosnowskyi</name>
    <dbReference type="NCBI Taxonomy" id="360622"/>
    <lineage>
        <taxon>Eukaryota</taxon>
        <taxon>Viridiplantae</taxon>
        <taxon>Streptophyta</taxon>
        <taxon>Embryophyta</taxon>
        <taxon>Tracheophyta</taxon>
        <taxon>Spermatophyta</taxon>
        <taxon>Magnoliopsida</taxon>
        <taxon>eudicotyledons</taxon>
        <taxon>Gunneridae</taxon>
        <taxon>Pentapetalae</taxon>
        <taxon>asterids</taxon>
        <taxon>campanulids</taxon>
        <taxon>Apiales</taxon>
        <taxon>Apiaceae</taxon>
        <taxon>Apioideae</taxon>
        <taxon>apioid superclade</taxon>
        <taxon>Tordylieae</taxon>
        <taxon>Tordyliinae</taxon>
        <taxon>Heracleum</taxon>
    </lineage>
</organism>
<dbReference type="AlphaFoldDB" id="A0AAD8H653"/>
<dbReference type="Pfam" id="PF01535">
    <property type="entry name" value="PPR"/>
    <property type="match status" value="5"/>
</dbReference>
<feature type="repeat" description="PPR" evidence="2">
    <location>
        <begin position="413"/>
        <end position="447"/>
    </location>
</feature>
<dbReference type="FunFam" id="1.25.40.10:FF:000922">
    <property type="entry name" value="Pentatricopeptide repeat-containing protein"/>
    <property type="match status" value="1"/>
</dbReference>
<proteinExistence type="predicted"/>
<dbReference type="InterPro" id="IPR052308">
    <property type="entry name" value="PPR_domain-containing"/>
</dbReference>
<dbReference type="PANTHER" id="PTHR47937:SF2">
    <property type="entry name" value="PENTATRICOPEPTIDE (PPR) REPEAT-CONTAINING PROTEIN, PF01535'-RELATED"/>
    <property type="match status" value="1"/>
</dbReference>
<feature type="repeat" description="PPR" evidence="2">
    <location>
        <begin position="194"/>
        <end position="228"/>
    </location>
</feature>
<dbReference type="SUPFAM" id="SSF48452">
    <property type="entry name" value="TPR-like"/>
    <property type="match status" value="1"/>
</dbReference>
<sequence>MSFYRLLLRSLTRTTPTLPHHPTLLIPLRTFAFSSAEEAAAERRRRKRRLRIEPPLHALRRDPNAPRPTRDPNAPRLPDSTSALVGPRLSLHNRVQALIRANDLDNASIVARQSVFSNTRPTVFTCNAIIASMHRAKRYEDAVALFAYFFNQSNIVPNVVSYNFLMNAHCDMGNVDVALDVYRHIIANAPFSPSSVSYRHLTKGLIDAGRIGDALDLLREMLNKGHGADSLVYNNLISGFLNLGDLDKANELFDELKERCLVYDGIVSSTFMDWYFKQGKEKEAMDAYKYLLSREFRMVPATCNVLLEVLLRYGRKAEAEALFDKMLDDHTPPTVQAVNSDTFNIMVNECFKEGKIAEAYDVFKKVGKGAKSKPFMMDVGGSNNMIMRYCEHDMVDDAEKVYLELCGRSLNPDVTTYRTLIDAYFKVGRVDSALEKYVKMVDVGLRVIPPYANGWFSLLIENGKVMECVPILSKMAEKEPRPDVTSYDIVIRALTEQGNLDAVLELVGQMCRYNIGITSPLGQFLSETFGKVQNCRTLCFTHHFWNLYVLVEVISIGNNGDSLTEFGGLNELFVCVVEK</sequence>
<dbReference type="SUPFAM" id="SSF81901">
    <property type="entry name" value="HCP-like"/>
    <property type="match status" value="1"/>
</dbReference>
<gene>
    <name evidence="4" type="ORF">POM88_044833</name>
</gene>
<dbReference type="PROSITE" id="PS51375">
    <property type="entry name" value="PPR"/>
    <property type="match status" value="6"/>
</dbReference>
<dbReference type="GO" id="GO:0048316">
    <property type="term" value="P:seed development"/>
    <property type="evidence" value="ECO:0007669"/>
    <property type="project" value="UniProtKB-ARBA"/>
</dbReference>
<accession>A0AAD8H653</accession>
<feature type="repeat" description="PPR" evidence="2">
    <location>
        <begin position="158"/>
        <end position="193"/>
    </location>
</feature>
<feature type="region of interest" description="Disordered" evidence="3">
    <location>
        <begin position="44"/>
        <end position="82"/>
    </location>
</feature>
<feature type="repeat" description="PPR" evidence="2">
    <location>
        <begin position="483"/>
        <end position="517"/>
    </location>
</feature>
<dbReference type="Pfam" id="PF12854">
    <property type="entry name" value="PPR_1"/>
    <property type="match status" value="1"/>
</dbReference>
<dbReference type="EMBL" id="JAUIZM010000010">
    <property type="protein sequence ID" value="KAK1360359.1"/>
    <property type="molecule type" value="Genomic_DNA"/>
</dbReference>
<feature type="compositionally biased region" description="Basic and acidic residues" evidence="3">
    <location>
        <begin position="51"/>
        <end position="70"/>
    </location>
</feature>
<feature type="repeat" description="PPR" evidence="2">
    <location>
        <begin position="299"/>
        <end position="333"/>
    </location>
</feature>
<dbReference type="NCBIfam" id="TIGR00756">
    <property type="entry name" value="PPR"/>
    <property type="match status" value="7"/>
</dbReference>
<dbReference type="Proteomes" id="UP001237642">
    <property type="component" value="Unassembled WGS sequence"/>
</dbReference>
<reference evidence="4" key="2">
    <citation type="submission" date="2023-05" db="EMBL/GenBank/DDBJ databases">
        <authorList>
            <person name="Schelkunov M.I."/>
        </authorList>
    </citation>
    <scope>NUCLEOTIDE SEQUENCE</scope>
    <source>
        <strain evidence="4">Hsosn_3</strain>
        <tissue evidence="4">Leaf</tissue>
    </source>
</reference>
<name>A0AAD8H653_9APIA</name>
<keyword evidence="5" id="KW-1185">Reference proteome</keyword>
<dbReference type="PANTHER" id="PTHR47937">
    <property type="entry name" value="PLASTID TRANSCRIPTIONALLY ACTIVE CHROMOSOME 2-LIKE PROTEIN"/>
    <property type="match status" value="1"/>
</dbReference>
<comment type="caution">
    <text evidence="4">The sequence shown here is derived from an EMBL/GenBank/DDBJ whole genome shotgun (WGS) entry which is preliminary data.</text>
</comment>
<keyword evidence="1" id="KW-0677">Repeat</keyword>
<dbReference type="InterPro" id="IPR011990">
    <property type="entry name" value="TPR-like_helical_dom_sf"/>
</dbReference>
<dbReference type="Gene3D" id="1.25.40.10">
    <property type="entry name" value="Tetratricopeptide repeat domain"/>
    <property type="match status" value="4"/>
</dbReference>
<protein>
    <submittedName>
        <fullName evidence="4">Glutamine-rich protein 23</fullName>
    </submittedName>
</protein>
<feature type="repeat" description="PPR" evidence="2">
    <location>
        <begin position="229"/>
        <end position="259"/>
    </location>
</feature>
<evidence type="ECO:0000256" key="3">
    <source>
        <dbReference type="SAM" id="MobiDB-lite"/>
    </source>
</evidence>
<evidence type="ECO:0000256" key="1">
    <source>
        <dbReference type="ARBA" id="ARBA00022737"/>
    </source>
</evidence>
<evidence type="ECO:0000313" key="5">
    <source>
        <dbReference type="Proteomes" id="UP001237642"/>
    </source>
</evidence>